<dbReference type="Proteomes" id="UP000188879">
    <property type="component" value="Unassembled WGS sequence"/>
</dbReference>
<dbReference type="EMBL" id="MLCO01000256">
    <property type="protein sequence ID" value="ONG47958.1"/>
    <property type="molecule type" value="Genomic_DNA"/>
</dbReference>
<organism evidence="2 3">
    <name type="scientific">Teichococcus deserti</name>
    <dbReference type="NCBI Taxonomy" id="1817963"/>
    <lineage>
        <taxon>Bacteria</taxon>
        <taxon>Pseudomonadati</taxon>
        <taxon>Pseudomonadota</taxon>
        <taxon>Alphaproteobacteria</taxon>
        <taxon>Acetobacterales</taxon>
        <taxon>Roseomonadaceae</taxon>
        <taxon>Roseomonas</taxon>
    </lineage>
</organism>
<accession>A0A1V2GXE5</accession>
<feature type="region of interest" description="Disordered" evidence="1">
    <location>
        <begin position="59"/>
        <end position="83"/>
    </location>
</feature>
<evidence type="ECO:0000256" key="1">
    <source>
        <dbReference type="SAM" id="MobiDB-lite"/>
    </source>
</evidence>
<dbReference type="AlphaFoldDB" id="A0A1V2GXE5"/>
<evidence type="ECO:0000313" key="3">
    <source>
        <dbReference type="Proteomes" id="UP000188879"/>
    </source>
</evidence>
<reference evidence="2 3" key="1">
    <citation type="submission" date="2016-10" db="EMBL/GenBank/DDBJ databases">
        <title>Draft Genome sequence of Roseomonas sp. strain M3.</title>
        <authorList>
            <person name="Subhash Y."/>
            <person name="Lee S."/>
        </authorList>
    </citation>
    <scope>NUCLEOTIDE SEQUENCE [LARGE SCALE GENOMIC DNA]</scope>
    <source>
        <strain evidence="2 3">M3</strain>
    </source>
</reference>
<comment type="caution">
    <text evidence="2">The sequence shown here is derived from an EMBL/GenBank/DDBJ whole genome shotgun (WGS) entry which is preliminary data.</text>
</comment>
<proteinExistence type="predicted"/>
<evidence type="ECO:0008006" key="4">
    <source>
        <dbReference type="Google" id="ProtNLM"/>
    </source>
</evidence>
<keyword evidence="3" id="KW-1185">Reference proteome</keyword>
<feature type="compositionally biased region" description="Polar residues" evidence="1">
    <location>
        <begin position="73"/>
        <end position="83"/>
    </location>
</feature>
<name>A0A1V2GXE5_9PROT</name>
<sequence>MITSELQRLTTDLTRDPMLRARLAAALAPGASPVEAAALLQAAGYRIGPEHLRQEETALDDDALDGVSGGNYVFQNPKSPYRD</sequence>
<protein>
    <recommendedName>
        <fullName evidence="4">Nif11-like leader peptide family natural product</fullName>
    </recommendedName>
</protein>
<gene>
    <name evidence="2" type="ORF">BKE38_22480</name>
</gene>
<evidence type="ECO:0000313" key="2">
    <source>
        <dbReference type="EMBL" id="ONG47958.1"/>
    </source>
</evidence>